<comment type="cofactor">
    <cofactor evidence="1">
        <name>[4Fe-4S] cluster</name>
        <dbReference type="ChEBI" id="CHEBI:49883"/>
    </cofactor>
</comment>
<dbReference type="Proteomes" id="UP001204562">
    <property type="component" value="Unassembled WGS sequence"/>
</dbReference>
<protein>
    <submittedName>
        <fullName evidence="6">2-hydroxyacyl-CoA dehydratase family protein</fullName>
    </submittedName>
</protein>
<evidence type="ECO:0000313" key="6">
    <source>
        <dbReference type="EMBL" id="MCQ4771211.1"/>
    </source>
</evidence>
<comment type="caution">
    <text evidence="6">The sequence shown here is derived from an EMBL/GenBank/DDBJ whole genome shotgun (WGS) entry which is preliminary data.</text>
</comment>
<sequence length="391" mass="44159">MSIRECALRSQAFAALKDVYDHRETVAARWRADGGKVVGELGCDVPDEFILAAGMLPVRVYAEVGKPLVETNKYLEYAFDPVARAQFEKIVDGTYDRQIDALAISNSTDVIIRIYLYLRELCRVEPEKPVPPVEFIDWLFTRNRLHQVRNEQTLELFRQTVERWAGRAITDEEIAAAGAICNENRQALREMAALRRCAQPRITGSEALVIIGSAFFMERSAHTALVRQVVADAQSWPVLHGPRVFFTGSNQEDTALYEQIEAAGAVIVGEDHDWGDRWYDRDYNPEYSPVRAVVDRYMLREFSSKKAFVSQRVAALDREVDASTAQAVVFYTNIYEEAASWDYPSQKKSLESRGIPTACFAKMAWPAHRNEGLEGRFRAFVSTLKGGASRG</sequence>
<keyword evidence="3" id="KW-0479">Metal-binding</keyword>
<comment type="similarity">
    <text evidence="2">Belongs to the FldB/FldC dehydratase alpha/beta subunit family.</text>
</comment>
<proteinExistence type="inferred from homology"/>
<dbReference type="RefSeq" id="WP_256304453.1">
    <property type="nucleotide sequence ID" value="NZ_JANFYS010000026.1"/>
</dbReference>
<keyword evidence="4" id="KW-0408">Iron</keyword>
<evidence type="ECO:0000256" key="5">
    <source>
        <dbReference type="ARBA" id="ARBA00023014"/>
    </source>
</evidence>
<dbReference type="Gene3D" id="3.40.50.11890">
    <property type="match status" value="1"/>
</dbReference>
<dbReference type="GO" id="GO:0016836">
    <property type="term" value="F:hydro-lyase activity"/>
    <property type="evidence" value="ECO:0007669"/>
    <property type="project" value="UniProtKB-ARBA"/>
</dbReference>
<gene>
    <name evidence="6" type="ORF">NE579_12160</name>
</gene>
<evidence type="ECO:0000256" key="1">
    <source>
        <dbReference type="ARBA" id="ARBA00001966"/>
    </source>
</evidence>
<reference evidence="6" key="1">
    <citation type="submission" date="2022-06" db="EMBL/GenBank/DDBJ databases">
        <title>Isolation of gut microbiota from human fecal samples.</title>
        <authorList>
            <person name="Pamer E.G."/>
            <person name="Barat B."/>
            <person name="Waligurski E."/>
            <person name="Medina S."/>
            <person name="Paddock L."/>
            <person name="Mostad J."/>
        </authorList>
    </citation>
    <scope>NUCLEOTIDE SEQUENCE</scope>
    <source>
        <strain evidence="6">DFI.9.91</strain>
    </source>
</reference>
<evidence type="ECO:0000313" key="7">
    <source>
        <dbReference type="Proteomes" id="UP001204562"/>
    </source>
</evidence>
<dbReference type="Gene3D" id="1.20.1270.370">
    <property type="match status" value="1"/>
</dbReference>
<dbReference type="PANTHER" id="PTHR30548">
    <property type="entry name" value="2-HYDROXYGLUTARYL-COA DEHYDRATASE, D-COMPONENT-RELATED"/>
    <property type="match status" value="1"/>
</dbReference>
<dbReference type="EMBL" id="JANFYS010000026">
    <property type="protein sequence ID" value="MCQ4771211.1"/>
    <property type="molecule type" value="Genomic_DNA"/>
</dbReference>
<evidence type="ECO:0000256" key="3">
    <source>
        <dbReference type="ARBA" id="ARBA00022723"/>
    </source>
</evidence>
<keyword evidence="5" id="KW-0411">Iron-sulfur</keyword>
<evidence type="ECO:0000256" key="4">
    <source>
        <dbReference type="ARBA" id="ARBA00023004"/>
    </source>
</evidence>
<dbReference type="Pfam" id="PF06050">
    <property type="entry name" value="HGD-D"/>
    <property type="match status" value="1"/>
</dbReference>
<organism evidence="6 7">
    <name type="scientific">Intestinimonas massiliensis</name>
    <name type="common">ex Afouda et al. 2020</name>
    <dbReference type="NCBI Taxonomy" id="1673721"/>
    <lineage>
        <taxon>Bacteria</taxon>
        <taxon>Bacillati</taxon>
        <taxon>Bacillota</taxon>
        <taxon>Clostridia</taxon>
        <taxon>Eubacteriales</taxon>
        <taxon>Intestinimonas</taxon>
    </lineage>
</organism>
<accession>A0AAW5JRW6</accession>
<dbReference type="InterPro" id="IPR010327">
    <property type="entry name" value="FldB/FldC_alpha/beta"/>
</dbReference>
<dbReference type="GO" id="GO:0046872">
    <property type="term" value="F:metal ion binding"/>
    <property type="evidence" value="ECO:0007669"/>
    <property type="project" value="UniProtKB-KW"/>
</dbReference>
<dbReference type="GO" id="GO:0051536">
    <property type="term" value="F:iron-sulfur cluster binding"/>
    <property type="evidence" value="ECO:0007669"/>
    <property type="project" value="UniProtKB-KW"/>
</dbReference>
<dbReference type="PANTHER" id="PTHR30548:SF5">
    <property type="entry name" value="SUBUNIT OF OXYGEN-SENSITIVE 2-HYDROXYISOCAPROYL-COA DEHYDRATASE"/>
    <property type="match status" value="1"/>
</dbReference>
<dbReference type="Gene3D" id="3.40.50.11900">
    <property type="match status" value="1"/>
</dbReference>
<dbReference type="AlphaFoldDB" id="A0AAW5JRW6"/>
<name>A0AAW5JRW6_9FIRM</name>
<evidence type="ECO:0000256" key="2">
    <source>
        <dbReference type="ARBA" id="ARBA00005806"/>
    </source>
</evidence>